<keyword evidence="2" id="KW-0472">Membrane</keyword>
<feature type="compositionally biased region" description="Low complexity" evidence="1">
    <location>
        <begin position="53"/>
        <end position="66"/>
    </location>
</feature>
<sequence>MHELVATGLTGMLVLVKLMQLRGWHAAARTLVGFALLPLALALASYVLPEYWPPTTRSTAPRPRAAIGSGSPRH</sequence>
<dbReference type="Proteomes" id="UP000671868">
    <property type="component" value="Chromosome"/>
</dbReference>
<keyword evidence="2" id="KW-0812">Transmembrane</keyword>
<dbReference type="EMBL" id="CP053381">
    <property type="protein sequence ID" value="QTP53947.1"/>
    <property type="molecule type" value="Genomic_DNA"/>
</dbReference>
<dbReference type="RefSeq" id="WP_209538563.1">
    <property type="nucleotide sequence ID" value="NZ_CP053381.1"/>
</dbReference>
<accession>A0ABX7W2T2</accession>
<keyword evidence="2" id="KW-1133">Transmembrane helix</keyword>
<feature type="region of interest" description="Disordered" evidence="1">
    <location>
        <begin position="53"/>
        <end position="74"/>
    </location>
</feature>
<feature type="transmembrane region" description="Helical" evidence="2">
    <location>
        <begin position="26"/>
        <end position="48"/>
    </location>
</feature>
<reference evidence="3 4" key="1">
    <citation type="journal article" date="2021" name="Front. Microbiol.">
        <title>Aerobic Denitrification and Heterotrophic Sulfur Oxidation in the Genus Halomonas Revealed by Six Novel Species Characterizations and Genome-Based Analysis.</title>
        <authorList>
            <person name="Wang L."/>
            <person name="Shao Z."/>
        </authorList>
    </citation>
    <scope>NUCLEOTIDE SEQUENCE [LARGE SCALE GENOMIC DNA]</scope>
    <source>
        <strain evidence="3 4">MCCC 1A11059</strain>
    </source>
</reference>
<proteinExistence type="predicted"/>
<organism evidence="3 4">
    <name type="scientific">Billgrantia sulfidoxydans</name>
    <dbReference type="NCBI Taxonomy" id="2733484"/>
    <lineage>
        <taxon>Bacteria</taxon>
        <taxon>Pseudomonadati</taxon>
        <taxon>Pseudomonadota</taxon>
        <taxon>Gammaproteobacteria</taxon>
        <taxon>Oceanospirillales</taxon>
        <taxon>Halomonadaceae</taxon>
        <taxon>Billgrantia</taxon>
    </lineage>
</organism>
<keyword evidence="4" id="KW-1185">Reference proteome</keyword>
<evidence type="ECO:0000256" key="2">
    <source>
        <dbReference type="SAM" id="Phobius"/>
    </source>
</evidence>
<evidence type="ECO:0000313" key="4">
    <source>
        <dbReference type="Proteomes" id="UP000671868"/>
    </source>
</evidence>
<gene>
    <name evidence="3" type="ORF">HNO51_04145</name>
</gene>
<protein>
    <submittedName>
        <fullName evidence="3">Uncharacterized protein</fullName>
    </submittedName>
</protein>
<name>A0ABX7W2T2_9GAMM</name>
<evidence type="ECO:0000313" key="3">
    <source>
        <dbReference type="EMBL" id="QTP53947.1"/>
    </source>
</evidence>
<evidence type="ECO:0000256" key="1">
    <source>
        <dbReference type="SAM" id="MobiDB-lite"/>
    </source>
</evidence>